<proteinExistence type="predicted"/>
<dbReference type="AlphaFoldDB" id="A0A9Q8WM47"/>
<gene>
    <name evidence="1" type="ORF">CLUP02_13943</name>
</gene>
<dbReference type="Proteomes" id="UP000830671">
    <property type="component" value="Chromosome 7"/>
</dbReference>
<name>A0A9Q8WM47_9PEZI</name>
<evidence type="ECO:0000313" key="1">
    <source>
        <dbReference type="EMBL" id="UQC88419.1"/>
    </source>
</evidence>
<dbReference type="GeneID" id="73347888"/>
<accession>A0A9Q8WM47</accession>
<dbReference type="EMBL" id="CP019479">
    <property type="protein sequence ID" value="UQC88419.1"/>
    <property type="molecule type" value="Genomic_DNA"/>
</dbReference>
<protein>
    <submittedName>
        <fullName evidence="1">Uncharacterized protein</fullName>
    </submittedName>
</protein>
<dbReference type="RefSeq" id="XP_049150024.1">
    <property type="nucleotide sequence ID" value="XM_049292878.1"/>
</dbReference>
<organism evidence="1 2">
    <name type="scientific">Colletotrichum lupini</name>
    <dbReference type="NCBI Taxonomy" id="145971"/>
    <lineage>
        <taxon>Eukaryota</taxon>
        <taxon>Fungi</taxon>
        <taxon>Dikarya</taxon>
        <taxon>Ascomycota</taxon>
        <taxon>Pezizomycotina</taxon>
        <taxon>Sordariomycetes</taxon>
        <taxon>Hypocreomycetidae</taxon>
        <taxon>Glomerellales</taxon>
        <taxon>Glomerellaceae</taxon>
        <taxon>Colletotrichum</taxon>
        <taxon>Colletotrichum acutatum species complex</taxon>
    </lineage>
</organism>
<sequence length="376" mass="42226">MRVFCDCDAGSIFNDRHHEHESKKPFAAVPAVAATSLMAICWDRTKAKKNFPHTRGKHCFTHLRIPRCWCIRTDPRRSVLDSGRDGGPGWIMKWDTYGTRGHRDFEAAIGLSHHVRPSHGFLIKLASRHTSRTQTQWDGMDHRRGRVSTVHRCSCPLEASVGLRWLSLGLVAEGCGSQVWREFGVALVALSLCPPSQTVFVWGMSHTLEPQQAQPRVLPRQRRGMIGMLLTSLDALPDPSAAAPRRLASHGLHLRSTFSRSLARPDNVGHGWGEPYCVGGHAAWRGAGPWRFLAALNRTDRVCSVPDRNPGLPCSIESRFSQIRRLVAFDSGCSSTMKRRSPPRLAMAKHWQAFWHPVRRRANLMVHGWALTWANS</sequence>
<keyword evidence="2" id="KW-1185">Reference proteome</keyword>
<dbReference type="KEGG" id="clup:CLUP02_13943"/>
<reference evidence="1" key="1">
    <citation type="journal article" date="2021" name="Mol. Plant Microbe Interact.">
        <title>Complete Genome Sequence of the Plant-Pathogenic Fungus Colletotrichum lupini.</title>
        <authorList>
            <person name="Baroncelli R."/>
            <person name="Pensec F."/>
            <person name="Da Lio D."/>
            <person name="Boufleur T."/>
            <person name="Vicente I."/>
            <person name="Sarrocco S."/>
            <person name="Picot A."/>
            <person name="Baraldi E."/>
            <person name="Sukno S."/>
            <person name="Thon M."/>
            <person name="Le Floch G."/>
        </authorList>
    </citation>
    <scope>NUCLEOTIDE SEQUENCE</scope>
    <source>
        <strain evidence="1">IMI 504893</strain>
    </source>
</reference>
<evidence type="ECO:0000313" key="2">
    <source>
        <dbReference type="Proteomes" id="UP000830671"/>
    </source>
</evidence>